<dbReference type="InterPro" id="IPR003660">
    <property type="entry name" value="HAMP_dom"/>
</dbReference>
<dbReference type="InterPro" id="IPR029787">
    <property type="entry name" value="Nucleotide_cyclase"/>
</dbReference>
<keyword evidence="7" id="KW-1185">Reference proteome</keyword>
<organism evidence="6 7">
    <name type="scientific">Pseudomonas zhanjiangensis</name>
    <dbReference type="NCBI Taxonomy" id="3239015"/>
    <lineage>
        <taxon>Bacteria</taxon>
        <taxon>Pseudomonadati</taxon>
        <taxon>Pseudomonadota</taxon>
        <taxon>Gammaproteobacteria</taxon>
        <taxon>Pseudomonadales</taxon>
        <taxon>Pseudomonadaceae</taxon>
        <taxon>Pseudomonas</taxon>
    </lineage>
</organism>
<evidence type="ECO:0000256" key="3">
    <source>
        <dbReference type="SAM" id="Phobius"/>
    </source>
</evidence>
<dbReference type="PROSITE" id="PS50887">
    <property type="entry name" value="GGDEF"/>
    <property type="match status" value="1"/>
</dbReference>
<name>A0ABV3YY99_9PSED</name>
<dbReference type="SUPFAM" id="SSF55073">
    <property type="entry name" value="Nucleotide cyclase"/>
    <property type="match status" value="1"/>
</dbReference>
<keyword evidence="3" id="KW-0812">Transmembrane</keyword>
<feature type="domain" description="HAMP" evidence="4">
    <location>
        <begin position="184"/>
        <end position="240"/>
    </location>
</feature>
<dbReference type="SMART" id="SM00267">
    <property type="entry name" value="GGDEF"/>
    <property type="match status" value="1"/>
</dbReference>
<reference evidence="6 7" key="1">
    <citation type="submission" date="2024-07" db="EMBL/GenBank/DDBJ databases">
        <authorList>
            <person name="Li M."/>
        </authorList>
    </citation>
    <scope>NUCLEOTIDE SEQUENCE [LARGE SCALE GENOMIC DNA]</scope>
    <source>
        <strain evidence="6 7">25A3E</strain>
    </source>
</reference>
<protein>
    <recommendedName>
        <fullName evidence="1">diguanylate cyclase</fullName>
        <ecNumber evidence="1">2.7.7.65</ecNumber>
    </recommendedName>
</protein>
<dbReference type="PROSITE" id="PS50885">
    <property type="entry name" value="HAMP"/>
    <property type="match status" value="1"/>
</dbReference>
<comment type="caution">
    <text evidence="6">The sequence shown here is derived from an EMBL/GenBank/DDBJ whole genome shotgun (WGS) entry which is preliminary data.</text>
</comment>
<gene>
    <name evidence="6" type="ORF">AB5S05_18710</name>
</gene>
<evidence type="ECO:0000259" key="5">
    <source>
        <dbReference type="PROSITE" id="PS50887"/>
    </source>
</evidence>
<keyword evidence="3" id="KW-1133">Transmembrane helix</keyword>
<evidence type="ECO:0000256" key="2">
    <source>
        <dbReference type="ARBA" id="ARBA00034247"/>
    </source>
</evidence>
<dbReference type="NCBIfam" id="TIGR00254">
    <property type="entry name" value="GGDEF"/>
    <property type="match status" value="1"/>
</dbReference>
<dbReference type="CDD" id="cd01949">
    <property type="entry name" value="GGDEF"/>
    <property type="match status" value="1"/>
</dbReference>
<dbReference type="InterPro" id="IPR000160">
    <property type="entry name" value="GGDEF_dom"/>
</dbReference>
<comment type="catalytic activity">
    <reaction evidence="2">
        <text>2 GTP = 3',3'-c-di-GMP + 2 diphosphate</text>
        <dbReference type="Rhea" id="RHEA:24898"/>
        <dbReference type="ChEBI" id="CHEBI:33019"/>
        <dbReference type="ChEBI" id="CHEBI:37565"/>
        <dbReference type="ChEBI" id="CHEBI:58805"/>
        <dbReference type="EC" id="2.7.7.65"/>
    </reaction>
</comment>
<dbReference type="InterPro" id="IPR050469">
    <property type="entry name" value="Diguanylate_Cyclase"/>
</dbReference>
<keyword evidence="6" id="KW-0548">Nucleotidyltransferase</keyword>
<accession>A0ABV3YY99</accession>
<dbReference type="Gene3D" id="3.30.70.270">
    <property type="match status" value="1"/>
</dbReference>
<keyword evidence="3" id="KW-0472">Membrane</keyword>
<evidence type="ECO:0000259" key="4">
    <source>
        <dbReference type="PROSITE" id="PS50885"/>
    </source>
</evidence>
<dbReference type="EC" id="2.7.7.65" evidence="1"/>
<keyword evidence="6" id="KW-0808">Transferase</keyword>
<feature type="domain" description="GGDEF" evidence="5">
    <location>
        <begin position="308"/>
        <end position="442"/>
    </location>
</feature>
<dbReference type="PANTHER" id="PTHR45138:SF9">
    <property type="entry name" value="DIGUANYLATE CYCLASE DGCM-RELATED"/>
    <property type="match status" value="1"/>
</dbReference>
<feature type="transmembrane region" description="Helical" evidence="3">
    <location>
        <begin position="160"/>
        <end position="182"/>
    </location>
</feature>
<evidence type="ECO:0000313" key="7">
    <source>
        <dbReference type="Proteomes" id="UP001560296"/>
    </source>
</evidence>
<feature type="transmembrane region" description="Helical" evidence="3">
    <location>
        <begin position="18"/>
        <end position="36"/>
    </location>
</feature>
<dbReference type="PANTHER" id="PTHR45138">
    <property type="entry name" value="REGULATORY COMPONENTS OF SENSORY TRANSDUCTION SYSTEM"/>
    <property type="match status" value="1"/>
</dbReference>
<evidence type="ECO:0000313" key="6">
    <source>
        <dbReference type="EMBL" id="MEX6504099.1"/>
    </source>
</evidence>
<evidence type="ECO:0000256" key="1">
    <source>
        <dbReference type="ARBA" id="ARBA00012528"/>
    </source>
</evidence>
<dbReference type="Pfam" id="PF00990">
    <property type="entry name" value="GGDEF"/>
    <property type="match status" value="1"/>
</dbReference>
<proteinExistence type="predicted"/>
<dbReference type="InterPro" id="IPR043128">
    <property type="entry name" value="Rev_trsase/Diguanyl_cyclase"/>
</dbReference>
<dbReference type="GO" id="GO:0052621">
    <property type="term" value="F:diguanylate cyclase activity"/>
    <property type="evidence" value="ECO:0007669"/>
    <property type="project" value="UniProtKB-EC"/>
</dbReference>
<dbReference type="Proteomes" id="UP001560296">
    <property type="component" value="Unassembled WGS sequence"/>
</dbReference>
<dbReference type="EMBL" id="JBFTEG010000019">
    <property type="protein sequence ID" value="MEX6504099.1"/>
    <property type="molecule type" value="Genomic_DNA"/>
</dbReference>
<sequence>MATTPSALPPGGSLGRRLVLATLIFCILFTLVTAAIRSWSAWHNNLAVMTGELTLVDQVFQRTLSKAIWELDRESLQTQLESVAQTAPIGRVQLSILRPGRPPEVLVLQRRQQASGSTQRAPSLQRRLSYEPYPGASETVGELILEGDERLLWQRLVGEISSIIVTQIIQSLLLAGLIMWLFNHSVTVHVRHIARHLEELSPANLKRLLRLERSVARRDELSLLEGGVNDLQGKLSDYLEQQRRDERDLAAHRDRLAELVAERTAELRAANSRLEELSRNDPLTGLANRRHFDEVKEIEFRRALRRGQPLSMLMCDVDYFKLYNDTYGHALGDQCLQEVAATLRGVFGRAGELVARMGGEEFAVLLPGADIVQARQAAERLRQALRSRALAHAASQVAAHVTLSIGVAQLEPETMDRFDLLLQSADQALYRAKSLGRDRVAH</sequence>